<dbReference type="EMBL" id="JXOJ01000002">
    <property type="protein sequence ID" value="KLK88573.1"/>
    <property type="molecule type" value="Genomic_DNA"/>
</dbReference>
<dbReference type="OrthoDB" id="335252at2157"/>
<dbReference type="STRING" id="1550566.SZ63_06090"/>
<dbReference type="Gene3D" id="2.40.50.140">
    <property type="entry name" value="Nucleic acid-binding proteins"/>
    <property type="match status" value="3"/>
</dbReference>
<organism evidence="1 2">
    <name type="scientific">Methanoculleus sediminis</name>
    <dbReference type="NCBI Taxonomy" id="1550566"/>
    <lineage>
        <taxon>Archaea</taxon>
        <taxon>Methanobacteriati</taxon>
        <taxon>Methanobacteriota</taxon>
        <taxon>Stenosarchaea group</taxon>
        <taxon>Methanomicrobia</taxon>
        <taxon>Methanomicrobiales</taxon>
        <taxon>Methanomicrobiaceae</taxon>
        <taxon>Methanoculleus</taxon>
    </lineage>
</organism>
<accession>A0A0H1R091</accession>
<evidence type="ECO:0000313" key="2">
    <source>
        <dbReference type="Proteomes" id="UP000035301"/>
    </source>
</evidence>
<name>A0A0H1R091_9EURY</name>
<sequence>MNLSEVTERISRKLEAKGAQPDRQKIESRLRRLVEEFGVHVDEAERTVTADLAREHNVTGVGSTSTELRPIHEIVPGEWVTIEGKIVALTPPVSPSIAQTGIIADSSGAMRFVTWARANAPAMEYGHWYRLESAVVDEYKGAPNLKIHSGTTIARMEKDAPLLPSITPIAELKPGVGSVRAKFIQEWDASHDRMLQTGLLGDETGTIKFVIWKEEGAGSSGTSPAAPKEPLGKDKLELDAVYNIFYATVDEYNGRLSLALNTAMYIADEGDIEVGRTETEIRGALVHVAPGSGLIKRCPVEGCNRTLSRQNYCPVHEIQPEFRYDLRLKAVLDDGVRARNVLMQREVVEALTGITLEEAVQIAETNPLGMDEIFYRIRNTVLGRYYTCSGNEFGGRLLVNACTPIVFQPEELAALLNRAGGEPA</sequence>
<reference evidence="1 2" key="1">
    <citation type="journal article" date="2015" name="Int. J. Syst. Evol. Microbiol.">
        <title>Methanoculleus sediminis sp. nov., a methanogen from sediments near a submarine mud volcano.</title>
        <authorList>
            <person name="Chen S.C."/>
            <person name="Chen M.F."/>
            <person name="Lai M.C."/>
            <person name="Weng C.Y."/>
            <person name="Wu S.Y."/>
            <person name="Lin S."/>
            <person name="Yang T.F."/>
            <person name="Chen P.C."/>
        </authorList>
    </citation>
    <scope>NUCLEOTIDE SEQUENCE [LARGE SCALE GENOMIC DNA]</scope>
    <source>
        <strain evidence="1 2">S3Fa</strain>
    </source>
</reference>
<evidence type="ECO:0000313" key="1">
    <source>
        <dbReference type="EMBL" id="KLK88573.1"/>
    </source>
</evidence>
<protein>
    <submittedName>
        <fullName evidence="1">Nucleotide-binding protein</fullName>
    </submittedName>
</protein>
<dbReference type="InterPro" id="IPR012340">
    <property type="entry name" value="NA-bd_OB-fold"/>
</dbReference>
<keyword evidence="2" id="KW-1185">Reference proteome</keyword>
<dbReference type="PATRIC" id="fig|1550566.3.peg.1319"/>
<dbReference type="CDD" id="cd04491">
    <property type="entry name" value="SoSSB_OBF"/>
    <property type="match status" value="2"/>
</dbReference>
<dbReference type="AlphaFoldDB" id="A0A0H1R091"/>
<dbReference type="RefSeq" id="WP_048182676.1">
    <property type="nucleotide sequence ID" value="NZ_JXOJ01000002.1"/>
</dbReference>
<gene>
    <name evidence="1" type="ORF">SZ63_06090</name>
</gene>
<dbReference type="Proteomes" id="UP000035301">
    <property type="component" value="Unassembled WGS sequence"/>
</dbReference>
<dbReference type="SUPFAM" id="SSF50249">
    <property type="entry name" value="Nucleic acid-binding proteins"/>
    <property type="match status" value="3"/>
</dbReference>
<proteinExistence type="predicted"/>
<comment type="caution">
    <text evidence="1">The sequence shown here is derived from an EMBL/GenBank/DDBJ whole genome shotgun (WGS) entry which is preliminary data.</text>
</comment>